<protein>
    <submittedName>
        <fullName evidence="2">GNAT family N-acetyltransferase</fullName>
    </submittedName>
</protein>
<dbReference type="SUPFAM" id="SSF55729">
    <property type="entry name" value="Acyl-CoA N-acyltransferases (Nat)"/>
    <property type="match status" value="1"/>
</dbReference>
<keyword evidence="3" id="KW-1185">Reference proteome</keyword>
<name>A0A220TYL7_9BACI</name>
<dbReference type="OrthoDB" id="5292888at2"/>
<gene>
    <name evidence="2" type="ORF">CFK37_01060</name>
</gene>
<dbReference type="InterPro" id="IPR000182">
    <property type="entry name" value="GNAT_dom"/>
</dbReference>
<dbReference type="CDD" id="cd04301">
    <property type="entry name" value="NAT_SF"/>
    <property type="match status" value="1"/>
</dbReference>
<evidence type="ECO:0000313" key="3">
    <source>
        <dbReference type="Proteomes" id="UP000198312"/>
    </source>
</evidence>
<dbReference type="PROSITE" id="PS51186">
    <property type="entry name" value="GNAT"/>
    <property type="match status" value="1"/>
</dbReference>
<dbReference type="EMBL" id="CP022315">
    <property type="protein sequence ID" value="ASK60897.1"/>
    <property type="molecule type" value="Genomic_DNA"/>
</dbReference>
<organism evidence="2 3">
    <name type="scientific">Virgibacillus phasianinus</name>
    <dbReference type="NCBI Taxonomy" id="2017483"/>
    <lineage>
        <taxon>Bacteria</taxon>
        <taxon>Bacillati</taxon>
        <taxon>Bacillota</taxon>
        <taxon>Bacilli</taxon>
        <taxon>Bacillales</taxon>
        <taxon>Bacillaceae</taxon>
        <taxon>Virgibacillus</taxon>
    </lineage>
</organism>
<evidence type="ECO:0000313" key="2">
    <source>
        <dbReference type="EMBL" id="ASK60897.1"/>
    </source>
</evidence>
<dbReference type="Pfam" id="PF00583">
    <property type="entry name" value="Acetyltransf_1"/>
    <property type="match status" value="1"/>
</dbReference>
<dbReference type="GO" id="GO:0016747">
    <property type="term" value="F:acyltransferase activity, transferring groups other than amino-acyl groups"/>
    <property type="evidence" value="ECO:0007669"/>
    <property type="project" value="InterPro"/>
</dbReference>
<keyword evidence="2" id="KW-0808">Transferase</keyword>
<feature type="domain" description="N-acetyltransferase" evidence="1">
    <location>
        <begin position="2"/>
        <end position="170"/>
    </location>
</feature>
<dbReference type="Proteomes" id="UP000198312">
    <property type="component" value="Chromosome"/>
</dbReference>
<reference evidence="2 3" key="1">
    <citation type="submission" date="2017-07" db="EMBL/GenBank/DDBJ databases">
        <title>Virgibacillus sp. LM2416.</title>
        <authorList>
            <person name="Tak E.J."/>
            <person name="Bae J.-W."/>
        </authorList>
    </citation>
    <scope>NUCLEOTIDE SEQUENCE [LARGE SCALE GENOMIC DNA]</scope>
    <source>
        <strain evidence="2 3">LM2416</strain>
    </source>
</reference>
<dbReference type="Gene3D" id="3.40.630.30">
    <property type="match status" value="1"/>
</dbReference>
<dbReference type="KEGG" id="vil:CFK37_01060"/>
<sequence>MFQTRKAVYGDAEAIANIHINSWKSTYRDLINERDISNITFENRLALWETILTINNKEDQCTYVIHNEEKIVGFVNGGPERTKRFNYDSEIYTIYLLDEYQRLGLGAELLQTFAEDMKLKGNSSILVWVLKQNPSSKFYERYQAEPVGEEETTIGEGTYQETAYGWESIEQLLGLIQKNKS</sequence>
<proteinExistence type="predicted"/>
<accession>A0A220TYL7</accession>
<dbReference type="AlphaFoldDB" id="A0A220TYL7"/>
<dbReference type="InterPro" id="IPR016181">
    <property type="entry name" value="Acyl_CoA_acyltransferase"/>
</dbReference>
<evidence type="ECO:0000259" key="1">
    <source>
        <dbReference type="PROSITE" id="PS51186"/>
    </source>
</evidence>